<keyword evidence="5" id="KW-0812">Transmembrane</keyword>
<name>A0A433UDM7_ELYCH</name>
<keyword evidence="5" id="KW-0472">Membrane</keyword>
<evidence type="ECO:0000256" key="4">
    <source>
        <dbReference type="ARBA" id="ARBA00023224"/>
    </source>
</evidence>
<dbReference type="PANTHER" id="PTHR24243">
    <property type="entry name" value="G-PROTEIN COUPLED RECEPTOR"/>
    <property type="match status" value="1"/>
</dbReference>
<dbReference type="Gene3D" id="1.20.1070.10">
    <property type="entry name" value="Rhodopsin 7-helix transmembrane proteins"/>
    <property type="match status" value="1"/>
</dbReference>
<sequence>MKYFRWCMLIPCCISIVSSGTIVGIIGDNSFQLYGKKMAIALNSIEGIKCLLFAFNRSWKAYASGHILTFNSSYSQYFICVVMWLPSAIGRMGILLNCAIAVERFFIIAFPIKFHKKRLIKHENVCIMVITISMLLYQMSPVILFIMYFKPYLDYSKTFGSDDVSSIIVDVNPEKFELYTLVHLVGAILFRLTPTAVTIIFNIVAAIKLYRQSKRRRILVNNTAPVSSRKIGSSQTNRMLLISSFLYALMTTLKPLNNSLRLVIPTYGEGRMNVFIYHICNDACLLLDNLIPLQNLIVYSYFSTQFSEHLKALRRCQKRRWNSPPPST</sequence>
<accession>A0A433UDM7</accession>
<gene>
    <name evidence="6" type="ORF">EGW08_000423</name>
</gene>
<comment type="caution">
    <text evidence="6">The sequence shown here is derived from an EMBL/GenBank/DDBJ whole genome shotgun (WGS) entry which is preliminary data.</text>
</comment>
<feature type="transmembrane region" description="Helical" evidence="5">
    <location>
        <begin position="181"/>
        <end position="207"/>
    </location>
</feature>
<dbReference type="PANTHER" id="PTHR24243:SF230">
    <property type="entry name" value="G-PROTEIN COUPLED RECEPTORS FAMILY 1 PROFILE DOMAIN-CONTAINING PROTEIN"/>
    <property type="match status" value="1"/>
</dbReference>
<feature type="transmembrane region" description="Helical" evidence="5">
    <location>
        <begin position="92"/>
        <end position="112"/>
    </location>
</feature>
<evidence type="ECO:0000313" key="6">
    <source>
        <dbReference type="EMBL" id="RUS91852.1"/>
    </source>
</evidence>
<organism evidence="6 7">
    <name type="scientific">Elysia chlorotica</name>
    <name type="common">Eastern emerald elysia</name>
    <name type="synonym">Sea slug</name>
    <dbReference type="NCBI Taxonomy" id="188477"/>
    <lineage>
        <taxon>Eukaryota</taxon>
        <taxon>Metazoa</taxon>
        <taxon>Spiralia</taxon>
        <taxon>Lophotrochozoa</taxon>
        <taxon>Mollusca</taxon>
        <taxon>Gastropoda</taxon>
        <taxon>Heterobranchia</taxon>
        <taxon>Euthyneura</taxon>
        <taxon>Panpulmonata</taxon>
        <taxon>Sacoglossa</taxon>
        <taxon>Placobranchoidea</taxon>
        <taxon>Plakobranchidae</taxon>
        <taxon>Elysia</taxon>
    </lineage>
</organism>
<keyword evidence="3" id="KW-0675">Receptor</keyword>
<comment type="subcellular location">
    <subcellularLocation>
        <location evidence="1">Membrane</location>
        <topology evidence="1">Multi-pass membrane protein</topology>
    </subcellularLocation>
</comment>
<dbReference type="Pfam" id="PF10324">
    <property type="entry name" value="7TM_GPCR_Srw"/>
    <property type="match status" value="1"/>
</dbReference>
<protein>
    <recommendedName>
        <fullName evidence="8">G-protein coupled receptors family 1 profile domain-containing protein</fullName>
    </recommendedName>
</protein>
<keyword evidence="4" id="KW-0807">Transducer</keyword>
<reference evidence="6 7" key="1">
    <citation type="submission" date="2019-01" db="EMBL/GenBank/DDBJ databases">
        <title>A draft genome assembly of the solar-powered sea slug Elysia chlorotica.</title>
        <authorList>
            <person name="Cai H."/>
            <person name="Li Q."/>
            <person name="Fang X."/>
            <person name="Li J."/>
            <person name="Curtis N.E."/>
            <person name="Altenburger A."/>
            <person name="Shibata T."/>
            <person name="Feng M."/>
            <person name="Maeda T."/>
            <person name="Schwartz J.A."/>
            <person name="Shigenobu S."/>
            <person name="Lundholm N."/>
            <person name="Nishiyama T."/>
            <person name="Yang H."/>
            <person name="Hasebe M."/>
            <person name="Li S."/>
            <person name="Pierce S.K."/>
            <person name="Wang J."/>
        </authorList>
    </citation>
    <scope>NUCLEOTIDE SEQUENCE [LARGE SCALE GENOMIC DNA]</scope>
    <source>
        <strain evidence="6">EC2010</strain>
        <tissue evidence="6">Whole organism of an adult</tissue>
    </source>
</reference>
<evidence type="ECO:0000256" key="1">
    <source>
        <dbReference type="ARBA" id="ARBA00004141"/>
    </source>
</evidence>
<evidence type="ECO:0000256" key="3">
    <source>
        <dbReference type="ARBA" id="ARBA00023170"/>
    </source>
</evidence>
<dbReference type="GO" id="GO:0005886">
    <property type="term" value="C:plasma membrane"/>
    <property type="evidence" value="ECO:0007669"/>
    <property type="project" value="TreeGrafter"/>
</dbReference>
<keyword evidence="5" id="KW-1133">Transmembrane helix</keyword>
<keyword evidence="7" id="KW-1185">Reference proteome</keyword>
<feature type="transmembrane region" description="Helical" evidence="5">
    <location>
        <begin position="124"/>
        <end position="149"/>
    </location>
</feature>
<dbReference type="InterPro" id="IPR019427">
    <property type="entry name" value="7TM_GPCR_serpentine_rcpt_Srw"/>
</dbReference>
<feature type="transmembrane region" description="Helical" evidence="5">
    <location>
        <begin position="7"/>
        <end position="26"/>
    </location>
</feature>
<dbReference type="GO" id="GO:0008528">
    <property type="term" value="F:G protein-coupled peptide receptor activity"/>
    <property type="evidence" value="ECO:0007669"/>
    <property type="project" value="InterPro"/>
</dbReference>
<proteinExistence type="predicted"/>
<dbReference type="OrthoDB" id="6146284at2759"/>
<keyword evidence="2" id="KW-0297">G-protein coupled receptor</keyword>
<dbReference type="AlphaFoldDB" id="A0A433UDM7"/>
<evidence type="ECO:0008006" key="8">
    <source>
        <dbReference type="Google" id="ProtNLM"/>
    </source>
</evidence>
<dbReference type="SUPFAM" id="SSF81321">
    <property type="entry name" value="Family A G protein-coupled receptor-like"/>
    <property type="match status" value="1"/>
</dbReference>
<evidence type="ECO:0000256" key="5">
    <source>
        <dbReference type="SAM" id="Phobius"/>
    </source>
</evidence>
<dbReference type="EMBL" id="RQTK01000005">
    <property type="protein sequence ID" value="RUS91852.1"/>
    <property type="molecule type" value="Genomic_DNA"/>
</dbReference>
<dbReference type="Proteomes" id="UP000271974">
    <property type="component" value="Unassembled WGS sequence"/>
</dbReference>
<evidence type="ECO:0000313" key="7">
    <source>
        <dbReference type="Proteomes" id="UP000271974"/>
    </source>
</evidence>
<evidence type="ECO:0000256" key="2">
    <source>
        <dbReference type="ARBA" id="ARBA00023040"/>
    </source>
</evidence>